<gene>
    <name evidence="3" type="ORF">D3H55_13645</name>
</gene>
<accession>A0A3A1QYD9</accession>
<dbReference type="GO" id="GO:0008080">
    <property type="term" value="F:N-acetyltransferase activity"/>
    <property type="evidence" value="ECO:0007669"/>
    <property type="project" value="InterPro"/>
</dbReference>
<proteinExistence type="predicted"/>
<dbReference type="RefSeq" id="WP_119547534.1">
    <property type="nucleotide sequence ID" value="NZ_QXIR01000018.1"/>
</dbReference>
<sequence length="149" mass="16886">MNISIIAAEDAEAAKGIVLQGFKERFGVIIDGLNPDLDDIMTYYKGENLFYVGKYQGDLIATGGLLSESPTEYRVVRMSVSARYRSLGLGKQMLLFLEQEARKRNAASMVLETNQEWSDAINFYKRNGYEAFQIEADRIHFRKIFSPGL</sequence>
<keyword evidence="4" id="KW-1185">Reference proteome</keyword>
<reference evidence="3 4" key="1">
    <citation type="submission" date="2018-09" db="EMBL/GenBank/DDBJ databases">
        <title>Bacillus saliacetes sp. nov., isolated from Thai shrimp paste (Ka-pi).</title>
        <authorList>
            <person name="Daroonpunt R."/>
            <person name="Tanasupawat S."/>
            <person name="Yiamsombut S."/>
        </authorList>
    </citation>
    <scope>NUCLEOTIDE SEQUENCE [LARGE SCALE GENOMIC DNA]</scope>
    <source>
        <strain evidence="3 4">SKP7-4</strain>
    </source>
</reference>
<evidence type="ECO:0000313" key="4">
    <source>
        <dbReference type="Proteomes" id="UP000265801"/>
    </source>
</evidence>
<keyword evidence="1 3" id="KW-0808">Transferase</keyword>
<dbReference type="PROSITE" id="PS51186">
    <property type="entry name" value="GNAT"/>
    <property type="match status" value="1"/>
</dbReference>
<dbReference type="Gene3D" id="3.40.630.30">
    <property type="match status" value="1"/>
</dbReference>
<name>A0A3A1QYD9_9BACI</name>
<dbReference type="EMBL" id="QXIR01000018">
    <property type="protein sequence ID" value="RIW32310.1"/>
    <property type="molecule type" value="Genomic_DNA"/>
</dbReference>
<dbReference type="Pfam" id="PF00583">
    <property type="entry name" value="Acetyltransf_1"/>
    <property type="match status" value="1"/>
</dbReference>
<dbReference type="CDD" id="cd04301">
    <property type="entry name" value="NAT_SF"/>
    <property type="match status" value="1"/>
</dbReference>
<comment type="caution">
    <text evidence="3">The sequence shown here is derived from an EMBL/GenBank/DDBJ whole genome shotgun (WGS) entry which is preliminary data.</text>
</comment>
<dbReference type="InterPro" id="IPR050769">
    <property type="entry name" value="NAT_camello-type"/>
</dbReference>
<evidence type="ECO:0000256" key="1">
    <source>
        <dbReference type="ARBA" id="ARBA00022679"/>
    </source>
</evidence>
<dbReference type="AlphaFoldDB" id="A0A3A1QYD9"/>
<organism evidence="3 4">
    <name type="scientific">Bacillus salacetis</name>
    <dbReference type="NCBI Taxonomy" id="2315464"/>
    <lineage>
        <taxon>Bacteria</taxon>
        <taxon>Bacillati</taxon>
        <taxon>Bacillota</taxon>
        <taxon>Bacilli</taxon>
        <taxon>Bacillales</taxon>
        <taxon>Bacillaceae</taxon>
        <taxon>Bacillus</taxon>
    </lineage>
</organism>
<feature type="domain" description="N-acetyltransferase" evidence="2">
    <location>
        <begin position="1"/>
        <end position="149"/>
    </location>
</feature>
<dbReference type="SUPFAM" id="SSF55729">
    <property type="entry name" value="Acyl-CoA N-acyltransferases (Nat)"/>
    <property type="match status" value="1"/>
</dbReference>
<evidence type="ECO:0000259" key="2">
    <source>
        <dbReference type="PROSITE" id="PS51186"/>
    </source>
</evidence>
<dbReference type="OrthoDB" id="2665328at2"/>
<protein>
    <submittedName>
        <fullName evidence="3">N-acetyltransferase</fullName>
    </submittedName>
</protein>
<dbReference type="PANTHER" id="PTHR13947:SF37">
    <property type="entry name" value="LD18367P"/>
    <property type="match status" value="1"/>
</dbReference>
<dbReference type="PANTHER" id="PTHR13947">
    <property type="entry name" value="GNAT FAMILY N-ACETYLTRANSFERASE"/>
    <property type="match status" value="1"/>
</dbReference>
<dbReference type="InterPro" id="IPR000182">
    <property type="entry name" value="GNAT_dom"/>
</dbReference>
<evidence type="ECO:0000313" key="3">
    <source>
        <dbReference type="EMBL" id="RIW32310.1"/>
    </source>
</evidence>
<dbReference type="Proteomes" id="UP000265801">
    <property type="component" value="Unassembled WGS sequence"/>
</dbReference>
<dbReference type="InterPro" id="IPR016181">
    <property type="entry name" value="Acyl_CoA_acyltransferase"/>
</dbReference>